<dbReference type="EC" id="2.7.11.1" evidence="3"/>
<dbReference type="PROSITE" id="PS00109">
    <property type="entry name" value="PROTEIN_KINASE_TYR"/>
    <property type="match status" value="1"/>
</dbReference>
<comment type="catalytic activity">
    <reaction evidence="8">
        <text>L-threonyl-[protein] + ATP = O-phospho-L-threonyl-[protein] + ADP + H(+)</text>
        <dbReference type="Rhea" id="RHEA:46608"/>
        <dbReference type="Rhea" id="RHEA-COMP:11060"/>
        <dbReference type="Rhea" id="RHEA-COMP:11605"/>
        <dbReference type="ChEBI" id="CHEBI:15378"/>
        <dbReference type="ChEBI" id="CHEBI:30013"/>
        <dbReference type="ChEBI" id="CHEBI:30616"/>
        <dbReference type="ChEBI" id="CHEBI:61977"/>
        <dbReference type="ChEBI" id="CHEBI:456216"/>
        <dbReference type="EC" id="2.7.11.1"/>
    </reaction>
</comment>
<dbReference type="PANTHER" id="PTHR44167">
    <property type="entry name" value="OVARIAN-SPECIFIC SERINE/THREONINE-PROTEIN KINASE LOK-RELATED"/>
    <property type="match status" value="1"/>
</dbReference>
<reference evidence="11 12" key="1">
    <citation type="journal article" date="2024" name="Microbiol. Resour. Announc.">
        <title>Genome annotations for the ascomycete fungi Trichoderma harzianum, Trichoderma aggressivum, and Purpureocillium lilacinum.</title>
        <authorList>
            <person name="Beijen E.P.W."/>
            <person name="Ohm R.A."/>
        </authorList>
    </citation>
    <scope>NUCLEOTIDE SEQUENCE [LARGE SCALE GENOMIC DNA]</scope>
    <source>
        <strain evidence="11 12">CBS 150709</strain>
    </source>
</reference>
<evidence type="ECO:0000256" key="2">
    <source>
        <dbReference type="ARBA" id="ARBA00011534"/>
    </source>
</evidence>
<sequence length="278" mass="31621">MATNFSGSTSEFARVGSGVVLKYPRAVPQETRAYEDIAKNFAVEIQILKLLRHPRIVKLVFRCWRRFTPTDDLHRYLGENKPQGDPRGILLAEANRGDLQRYLDEHWNEITPWVRNSWCLQVVESVAYIHARGVIHSDIRPENFLVHEKKPGDPELWLCDFGGSTCDKLGLDGGHLPDPGFFDPRSDWTSTPNTDIFSVGSVLYSILTGHWPYREAGPFASAEERDDYGVKVDELFGQGQFPDVDELFAGKVILKCWNNEYTTAEDLVVDVRNCMQDS</sequence>
<evidence type="ECO:0000256" key="1">
    <source>
        <dbReference type="ARBA" id="ARBA00003747"/>
    </source>
</evidence>
<evidence type="ECO:0000256" key="8">
    <source>
        <dbReference type="ARBA" id="ARBA00047899"/>
    </source>
</evidence>
<dbReference type="Pfam" id="PF00069">
    <property type="entry name" value="Pkinase"/>
    <property type="match status" value="1"/>
</dbReference>
<evidence type="ECO:0000256" key="6">
    <source>
        <dbReference type="ARBA" id="ARBA00030980"/>
    </source>
</evidence>
<evidence type="ECO:0000256" key="7">
    <source>
        <dbReference type="ARBA" id="ARBA00033194"/>
    </source>
</evidence>
<evidence type="ECO:0000313" key="11">
    <source>
        <dbReference type="EMBL" id="KAK4067370.1"/>
    </source>
</evidence>
<name>A0ABR0BCW7_PURLI</name>
<evidence type="ECO:0000256" key="4">
    <source>
        <dbReference type="ARBA" id="ARBA00013948"/>
    </source>
</evidence>
<comment type="function">
    <text evidence="1">Component of the EKC/KEOPS complex that is required for the formation of a threonylcarbamoyl group on adenosine at position 37 (t(6)A37) in tRNAs that read codons beginning with adenine. The complex is probably involved in the transfer of the threonylcarbamoyl moiety of threonylcarbamoyl-AMP (TC-AMP) to the N6 group of A37. BUD32 has ATPase activity in the context of the EKC/KEOPS complex and likely plays a supporting role to the catalytic subunit KAE1. The EKC/KEOPS complex also promotes both telomere uncapping and telomere elongation. The complex is required for efficient recruitment of transcriptional coactivators.</text>
</comment>
<comment type="caution">
    <text evidence="11">The sequence shown here is derived from an EMBL/GenBank/DDBJ whole genome shotgun (WGS) entry which is preliminary data.</text>
</comment>
<dbReference type="Proteomes" id="UP001287286">
    <property type="component" value="Unassembled WGS sequence"/>
</dbReference>
<keyword evidence="12" id="KW-1185">Reference proteome</keyword>
<proteinExistence type="predicted"/>
<organism evidence="11 12">
    <name type="scientific">Purpureocillium lilacinum</name>
    <name type="common">Paecilomyces lilacinus</name>
    <dbReference type="NCBI Taxonomy" id="33203"/>
    <lineage>
        <taxon>Eukaryota</taxon>
        <taxon>Fungi</taxon>
        <taxon>Dikarya</taxon>
        <taxon>Ascomycota</taxon>
        <taxon>Pezizomycotina</taxon>
        <taxon>Sordariomycetes</taxon>
        <taxon>Hypocreomycetidae</taxon>
        <taxon>Hypocreales</taxon>
        <taxon>Ophiocordycipitaceae</taxon>
        <taxon>Purpureocillium</taxon>
    </lineage>
</organism>
<dbReference type="InterPro" id="IPR008266">
    <property type="entry name" value="Tyr_kinase_AS"/>
</dbReference>
<feature type="domain" description="Protein kinase" evidence="10">
    <location>
        <begin position="1"/>
        <end position="278"/>
    </location>
</feature>
<dbReference type="InterPro" id="IPR011009">
    <property type="entry name" value="Kinase-like_dom_sf"/>
</dbReference>
<protein>
    <recommendedName>
        <fullName evidence="5">EKC/KEOPS complex subunit BUD32</fullName>
        <ecNumber evidence="3">2.7.11.1</ecNumber>
    </recommendedName>
    <alternativeName>
        <fullName evidence="6 7">Atypical Serine/threonine protein kinase BUD32</fullName>
    </alternativeName>
    <alternativeName>
        <fullName evidence="4">EKC/KEOPS complex subunit bud32</fullName>
    </alternativeName>
</protein>
<evidence type="ECO:0000256" key="3">
    <source>
        <dbReference type="ARBA" id="ARBA00012513"/>
    </source>
</evidence>
<evidence type="ECO:0000313" key="12">
    <source>
        <dbReference type="Proteomes" id="UP001287286"/>
    </source>
</evidence>
<dbReference type="Gene3D" id="1.10.510.10">
    <property type="entry name" value="Transferase(Phosphotransferase) domain 1"/>
    <property type="match status" value="1"/>
</dbReference>
<dbReference type="InterPro" id="IPR000719">
    <property type="entry name" value="Prot_kinase_dom"/>
</dbReference>
<evidence type="ECO:0000259" key="10">
    <source>
        <dbReference type="PROSITE" id="PS50011"/>
    </source>
</evidence>
<accession>A0ABR0BCW7</accession>
<dbReference type="PANTHER" id="PTHR44167:SF24">
    <property type="entry name" value="SERINE_THREONINE-PROTEIN KINASE CHK2"/>
    <property type="match status" value="1"/>
</dbReference>
<comment type="catalytic activity">
    <reaction evidence="9">
        <text>L-seryl-[protein] + ATP = O-phospho-L-seryl-[protein] + ADP + H(+)</text>
        <dbReference type="Rhea" id="RHEA:17989"/>
        <dbReference type="Rhea" id="RHEA-COMP:9863"/>
        <dbReference type="Rhea" id="RHEA-COMP:11604"/>
        <dbReference type="ChEBI" id="CHEBI:15378"/>
        <dbReference type="ChEBI" id="CHEBI:29999"/>
        <dbReference type="ChEBI" id="CHEBI:30616"/>
        <dbReference type="ChEBI" id="CHEBI:83421"/>
        <dbReference type="ChEBI" id="CHEBI:456216"/>
        <dbReference type="EC" id="2.7.11.1"/>
    </reaction>
</comment>
<dbReference type="EMBL" id="JAWRVI010000337">
    <property type="protein sequence ID" value="KAK4067370.1"/>
    <property type="molecule type" value="Genomic_DNA"/>
</dbReference>
<evidence type="ECO:0000256" key="5">
    <source>
        <dbReference type="ARBA" id="ARBA00019973"/>
    </source>
</evidence>
<evidence type="ECO:0000256" key="9">
    <source>
        <dbReference type="ARBA" id="ARBA00048679"/>
    </source>
</evidence>
<dbReference type="SUPFAM" id="SSF56112">
    <property type="entry name" value="Protein kinase-like (PK-like)"/>
    <property type="match status" value="1"/>
</dbReference>
<gene>
    <name evidence="11" type="ORF">Purlil1_13871</name>
</gene>
<dbReference type="PROSITE" id="PS50011">
    <property type="entry name" value="PROTEIN_KINASE_DOM"/>
    <property type="match status" value="1"/>
</dbReference>
<comment type="subunit">
    <text evidence="2">Component of the EKC/KEOPS complex composed of at least BUD32, CGI121, GON7, KAE1 and PCC1; the whole complex dimerizes.</text>
</comment>